<evidence type="ECO:0000256" key="1">
    <source>
        <dbReference type="ARBA" id="ARBA00022614"/>
    </source>
</evidence>
<accession>A0A915EB11</accession>
<evidence type="ECO:0000256" key="2">
    <source>
        <dbReference type="ARBA" id="ARBA00022737"/>
    </source>
</evidence>
<evidence type="ECO:0000313" key="3">
    <source>
        <dbReference type="Proteomes" id="UP000887574"/>
    </source>
</evidence>
<protein>
    <submittedName>
        <fullName evidence="4">Uncharacterized protein</fullName>
    </submittedName>
</protein>
<dbReference type="InterPro" id="IPR001611">
    <property type="entry name" value="Leu-rich_rpt"/>
</dbReference>
<evidence type="ECO:0000313" key="4">
    <source>
        <dbReference type="WBParaSite" id="jg3948"/>
    </source>
</evidence>
<keyword evidence="3" id="KW-1185">Reference proteome</keyword>
<dbReference type="SMART" id="SM00369">
    <property type="entry name" value="LRR_TYP"/>
    <property type="match status" value="2"/>
</dbReference>
<organism evidence="3 4">
    <name type="scientific">Ditylenchus dipsaci</name>
    <dbReference type="NCBI Taxonomy" id="166011"/>
    <lineage>
        <taxon>Eukaryota</taxon>
        <taxon>Metazoa</taxon>
        <taxon>Ecdysozoa</taxon>
        <taxon>Nematoda</taxon>
        <taxon>Chromadorea</taxon>
        <taxon>Rhabditida</taxon>
        <taxon>Tylenchina</taxon>
        <taxon>Tylenchomorpha</taxon>
        <taxon>Sphaerularioidea</taxon>
        <taxon>Anguinidae</taxon>
        <taxon>Anguininae</taxon>
        <taxon>Ditylenchus</taxon>
    </lineage>
</organism>
<dbReference type="WBParaSite" id="jg3948">
    <property type="protein sequence ID" value="jg3948"/>
    <property type="gene ID" value="jg3948"/>
</dbReference>
<dbReference type="Gene3D" id="3.80.10.10">
    <property type="entry name" value="Ribonuclease Inhibitor"/>
    <property type="match status" value="1"/>
</dbReference>
<dbReference type="Pfam" id="PF13855">
    <property type="entry name" value="LRR_8"/>
    <property type="match status" value="1"/>
</dbReference>
<dbReference type="SUPFAM" id="SSF52058">
    <property type="entry name" value="L domain-like"/>
    <property type="match status" value="1"/>
</dbReference>
<reference evidence="4" key="1">
    <citation type="submission" date="2022-11" db="UniProtKB">
        <authorList>
            <consortium name="WormBaseParasite"/>
        </authorList>
    </citation>
    <scope>IDENTIFICATION</scope>
</reference>
<sequence length="69" mass="7961">MLKEVPIRLFRESTSAMLQLNLSHNEIEDVQPFLLQNFSSLKELDVSNNKLKSLSYGIFNGLEELTIYT</sequence>
<dbReference type="PROSITE" id="PS51450">
    <property type="entry name" value="LRR"/>
    <property type="match status" value="1"/>
</dbReference>
<dbReference type="InterPro" id="IPR032675">
    <property type="entry name" value="LRR_dom_sf"/>
</dbReference>
<name>A0A915EB11_9BILA</name>
<dbReference type="Proteomes" id="UP000887574">
    <property type="component" value="Unplaced"/>
</dbReference>
<dbReference type="AlphaFoldDB" id="A0A915EB11"/>
<proteinExistence type="predicted"/>
<keyword evidence="1" id="KW-0433">Leucine-rich repeat</keyword>
<dbReference type="InterPro" id="IPR003591">
    <property type="entry name" value="Leu-rich_rpt_typical-subtyp"/>
</dbReference>
<keyword evidence="2" id="KW-0677">Repeat</keyword>